<name>A0A383W0E3_TETOB</name>
<dbReference type="PANTHER" id="PTHR11060:SF0">
    <property type="entry name" value="PROTEIN MEMO1"/>
    <property type="match status" value="1"/>
</dbReference>
<dbReference type="Gene3D" id="3.40.830.10">
    <property type="entry name" value="LigB-like"/>
    <property type="match status" value="1"/>
</dbReference>
<dbReference type="STRING" id="3088.A0A383W0E3"/>
<evidence type="ECO:0008006" key="5">
    <source>
        <dbReference type="Google" id="ProtNLM"/>
    </source>
</evidence>
<dbReference type="PANTHER" id="PTHR11060">
    <property type="entry name" value="PROTEIN MEMO1"/>
    <property type="match status" value="1"/>
</dbReference>
<feature type="region of interest" description="Disordered" evidence="2">
    <location>
        <begin position="191"/>
        <end position="217"/>
    </location>
</feature>
<accession>A0A383W0E3</accession>
<protein>
    <recommendedName>
        <fullName evidence="5">Extradiol ring-cleavage dioxygenase class III enzyme subunit B domain-containing protein</fullName>
    </recommendedName>
</protein>
<keyword evidence="4" id="KW-1185">Reference proteome</keyword>
<reference evidence="3 4" key="1">
    <citation type="submission" date="2016-10" db="EMBL/GenBank/DDBJ databases">
        <authorList>
            <person name="Cai Z."/>
        </authorList>
    </citation>
    <scope>NUCLEOTIDE SEQUENCE [LARGE SCALE GENOMIC DNA]</scope>
</reference>
<dbReference type="Proteomes" id="UP000256970">
    <property type="component" value="Unassembled WGS sequence"/>
</dbReference>
<sequence>MKTAHALQSQQPHRKALCTYYSSDSSQLVAEIRAAYRATSAAAAAAADCHPTTAAAAAAAGNTRSKLLAIVVPHGAACDGFHVAAHAYRRLAQQLQAARCSRLTAVLLGTEHRGTTPIALSRRDWMTPLGPAAVDAAAVEWLAAQHHLPINEAPHAAEHSIENQLPFLVHAAAWGWDLAAASCCPGPAEETAAAAAAGSSEDDRQQQQQQQQQRPAPASLTIVPISIGYLGQQPELIQQYGAAVAELLQHLRAHGSQQQQQQQQQCGQPGTARASVADAAAGSHQVVLIVSSDFTHAGPWYRELPPPGVSLADYMAAQDSPLLQAVRAGSVPGLLAAAAATRNSLCGLYPLAVALEALYGSSSSKPAADVPQLLTYSPAHLIFPRPDSTGFAAFAVYAK</sequence>
<comment type="similarity">
    <text evidence="1">Belongs to the MEMO1 family.</text>
</comment>
<dbReference type="Pfam" id="PF01875">
    <property type="entry name" value="Memo"/>
    <property type="match status" value="1"/>
</dbReference>
<dbReference type="EMBL" id="FNXT01001020">
    <property type="protein sequence ID" value="SZX70961.1"/>
    <property type="molecule type" value="Genomic_DNA"/>
</dbReference>
<proteinExistence type="inferred from homology"/>
<evidence type="ECO:0000256" key="2">
    <source>
        <dbReference type="SAM" id="MobiDB-lite"/>
    </source>
</evidence>
<gene>
    <name evidence="3" type="ORF">BQ4739_LOCUS11117</name>
</gene>
<dbReference type="NCBIfam" id="TIGR04336">
    <property type="entry name" value="AmmeMemoSam_B"/>
    <property type="match status" value="2"/>
</dbReference>
<evidence type="ECO:0000256" key="1">
    <source>
        <dbReference type="ARBA" id="ARBA00006315"/>
    </source>
</evidence>
<evidence type="ECO:0000313" key="4">
    <source>
        <dbReference type="Proteomes" id="UP000256970"/>
    </source>
</evidence>
<dbReference type="InterPro" id="IPR002737">
    <property type="entry name" value="MEMO1_fam"/>
</dbReference>
<evidence type="ECO:0000313" key="3">
    <source>
        <dbReference type="EMBL" id="SZX70961.1"/>
    </source>
</evidence>
<dbReference type="AlphaFoldDB" id="A0A383W0E3"/>
<organism evidence="3 4">
    <name type="scientific">Tetradesmus obliquus</name>
    <name type="common">Green alga</name>
    <name type="synonym">Acutodesmus obliquus</name>
    <dbReference type="NCBI Taxonomy" id="3088"/>
    <lineage>
        <taxon>Eukaryota</taxon>
        <taxon>Viridiplantae</taxon>
        <taxon>Chlorophyta</taxon>
        <taxon>core chlorophytes</taxon>
        <taxon>Chlorophyceae</taxon>
        <taxon>CS clade</taxon>
        <taxon>Sphaeropleales</taxon>
        <taxon>Scenedesmaceae</taxon>
        <taxon>Tetradesmus</taxon>
    </lineage>
</organism>